<proteinExistence type="predicted"/>
<dbReference type="SUPFAM" id="SSF56925">
    <property type="entry name" value="OMPA-like"/>
    <property type="match status" value="1"/>
</dbReference>
<dbReference type="OrthoDB" id="978645at2"/>
<reference evidence="2 3" key="1">
    <citation type="submission" date="2018-05" db="EMBL/GenBank/DDBJ databases">
        <title>Mucilaginibacter hurinus sp. nov., isolated from briquette warehouse soil.</title>
        <authorList>
            <person name="Choi L."/>
        </authorList>
    </citation>
    <scope>NUCLEOTIDE SEQUENCE [LARGE SCALE GENOMIC DNA]</scope>
    <source>
        <strain evidence="2 3">ZR32</strain>
    </source>
</reference>
<organism evidence="2 3">
    <name type="scientific">Mucilaginibacter hurinus</name>
    <dbReference type="NCBI Taxonomy" id="2201324"/>
    <lineage>
        <taxon>Bacteria</taxon>
        <taxon>Pseudomonadati</taxon>
        <taxon>Bacteroidota</taxon>
        <taxon>Sphingobacteriia</taxon>
        <taxon>Sphingobacteriales</taxon>
        <taxon>Sphingobacteriaceae</taxon>
        <taxon>Mucilaginibacter</taxon>
    </lineage>
</organism>
<dbReference type="InterPro" id="IPR011250">
    <property type="entry name" value="OMP/PagP_B-barrel"/>
</dbReference>
<feature type="signal peptide" evidence="1">
    <location>
        <begin position="1"/>
        <end position="21"/>
    </location>
</feature>
<dbReference type="RefSeq" id="WP_114005844.1">
    <property type="nucleotide sequence ID" value="NZ_QGDC01000007.1"/>
</dbReference>
<keyword evidence="3" id="KW-1185">Reference proteome</keyword>
<dbReference type="Proteomes" id="UP000253209">
    <property type="component" value="Unassembled WGS sequence"/>
</dbReference>
<keyword evidence="1" id="KW-0732">Signal</keyword>
<name>A0A367GNR6_9SPHI</name>
<sequence length="153" mass="17040">MKKLILLAVIAVVLSATQTFAQTGTTGVGLGLDFGDGSTLVGPTLKHRFNSKDALQADLLFGADAVWLGGYYQYHQSFPRTNSLQWYLGVGPQFAFADNNRGTFVFLRPMVGLDYTIPSAPISLSFDWRPMWQLNKDSEFEPARFGLGFRYNF</sequence>
<dbReference type="EMBL" id="QGDC01000007">
    <property type="protein sequence ID" value="RCH54333.1"/>
    <property type="molecule type" value="Genomic_DNA"/>
</dbReference>
<accession>A0A367GNR6</accession>
<evidence type="ECO:0000256" key="1">
    <source>
        <dbReference type="SAM" id="SignalP"/>
    </source>
</evidence>
<evidence type="ECO:0000313" key="2">
    <source>
        <dbReference type="EMBL" id="RCH54333.1"/>
    </source>
</evidence>
<dbReference type="AlphaFoldDB" id="A0A367GNR6"/>
<gene>
    <name evidence="2" type="ORF">DJ568_13670</name>
</gene>
<comment type="caution">
    <text evidence="2">The sequence shown here is derived from an EMBL/GenBank/DDBJ whole genome shotgun (WGS) entry which is preliminary data.</text>
</comment>
<evidence type="ECO:0008006" key="4">
    <source>
        <dbReference type="Google" id="ProtNLM"/>
    </source>
</evidence>
<evidence type="ECO:0000313" key="3">
    <source>
        <dbReference type="Proteomes" id="UP000253209"/>
    </source>
</evidence>
<feature type="chain" id="PRO_5016685633" description="Outer membrane insertion C-signal" evidence="1">
    <location>
        <begin position="22"/>
        <end position="153"/>
    </location>
</feature>
<protein>
    <recommendedName>
        <fullName evidence="4">Outer membrane insertion C-signal</fullName>
    </recommendedName>
</protein>